<proteinExistence type="inferred from homology"/>
<evidence type="ECO:0000256" key="7">
    <source>
        <dbReference type="SAM" id="MobiDB-lite"/>
    </source>
</evidence>
<evidence type="ECO:0000256" key="4">
    <source>
        <dbReference type="ARBA" id="ARBA00022795"/>
    </source>
</evidence>
<evidence type="ECO:0000256" key="1">
    <source>
        <dbReference type="ARBA" id="ARBA00005322"/>
    </source>
</evidence>
<dbReference type="InterPro" id="IPR031316">
    <property type="entry name" value="FlgM_C"/>
</dbReference>
<comment type="caution">
    <text evidence="9">The sequence shown here is derived from an EMBL/GenBank/DDBJ whole genome shotgun (WGS) entry which is preliminary data.</text>
</comment>
<accession>A0A7X2LZX5</accession>
<dbReference type="RefSeq" id="WP_343031477.1">
    <property type="nucleotide sequence ID" value="NZ_WKKI01000012.1"/>
</dbReference>
<dbReference type="Pfam" id="PF04316">
    <property type="entry name" value="FlgM"/>
    <property type="match status" value="1"/>
</dbReference>
<dbReference type="InterPro" id="IPR035890">
    <property type="entry name" value="Anti-sigma-28_factor_FlgM_sf"/>
</dbReference>
<evidence type="ECO:0000256" key="6">
    <source>
        <dbReference type="ARBA" id="ARBA00023163"/>
    </source>
</evidence>
<dbReference type="AlphaFoldDB" id="A0A7X2LZX5"/>
<dbReference type="InterPro" id="IPR007412">
    <property type="entry name" value="FlgM"/>
</dbReference>
<comment type="similarity">
    <text evidence="1">Belongs to the FlgM family.</text>
</comment>
<name>A0A7X2LZX5_9BACI</name>
<keyword evidence="5" id="KW-0805">Transcription regulation</keyword>
<evidence type="ECO:0000313" key="9">
    <source>
        <dbReference type="EMBL" id="MRX72184.1"/>
    </source>
</evidence>
<dbReference type="Gene3D" id="6.10.140.30">
    <property type="entry name" value="Anti-sigma-28 factor FlgM"/>
    <property type="match status" value="1"/>
</dbReference>
<reference evidence="9 10" key="1">
    <citation type="submission" date="2019-11" db="EMBL/GenBank/DDBJ databases">
        <title>Bacillus lacus genome.</title>
        <authorList>
            <person name="Allen C.J."/>
            <person name="Newman J.D."/>
        </authorList>
    </citation>
    <scope>NUCLEOTIDE SEQUENCE [LARGE SCALE GENOMIC DNA]</scope>
    <source>
        <strain evidence="9 10">KCTC 33946</strain>
    </source>
</reference>
<evidence type="ECO:0000256" key="5">
    <source>
        <dbReference type="ARBA" id="ARBA00023015"/>
    </source>
</evidence>
<evidence type="ECO:0000313" key="10">
    <source>
        <dbReference type="Proteomes" id="UP000448867"/>
    </source>
</evidence>
<evidence type="ECO:0000256" key="2">
    <source>
        <dbReference type="ARBA" id="ARBA00017823"/>
    </source>
</evidence>
<keyword evidence="3" id="KW-0678">Repressor</keyword>
<gene>
    <name evidence="9" type="primary">flgM</name>
    <name evidence="9" type="ORF">GJU40_08470</name>
</gene>
<keyword evidence="9" id="KW-0969">Cilium</keyword>
<keyword evidence="10" id="KW-1185">Reference proteome</keyword>
<keyword evidence="4" id="KW-1005">Bacterial flagellum biogenesis</keyword>
<protein>
    <recommendedName>
        <fullName evidence="2">Negative regulator of flagellin synthesis</fullName>
    </recommendedName>
</protein>
<feature type="compositionally biased region" description="Polar residues" evidence="7">
    <location>
        <begin position="1"/>
        <end position="11"/>
    </location>
</feature>
<keyword evidence="9" id="KW-0966">Cell projection</keyword>
<evidence type="ECO:0000256" key="3">
    <source>
        <dbReference type="ARBA" id="ARBA00022491"/>
    </source>
</evidence>
<dbReference type="GO" id="GO:0044781">
    <property type="term" value="P:bacterial-type flagellum organization"/>
    <property type="evidence" value="ECO:0007669"/>
    <property type="project" value="UniProtKB-KW"/>
</dbReference>
<keyword evidence="9" id="KW-0282">Flagellum</keyword>
<feature type="region of interest" description="Disordered" evidence="7">
    <location>
        <begin position="1"/>
        <end position="34"/>
    </location>
</feature>
<evidence type="ECO:0000259" key="8">
    <source>
        <dbReference type="Pfam" id="PF04316"/>
    </source>
</evidence>
<dbReference type="GO" id="GO:0045892">
    <property type="term" value="P:negative regulation of DNA-templated transcription"/>
    <property type="evidence" value="ECO:0007669"/>
    <property type="project" value="InterPro"/>
</dbReference>
<dbReference type="EMBL" id="WKKI01000012">
    <property type="protein sequence ID" value="MRX72184.1"/>
    <property type="molecule type" value="Genomic_DNA"/>
</dbReference>
<feature type="domain" description="Anti-sigma-28 factor FlgM C-terminal" evidence="8">
    <location>
        <begin position="34"/>
        <end position="84"/>
    </location>
</feature>
<keyword evidence="6" id="KW-0804">Transcription</keyword>
<dbReference type="NCBIfam" id="TIGR03824">
    <property type="entry name" value="FlgM_jcvi"/>
    <property type="match status" value="1"/>
</dbReference>
<organism evidence="9 10">
    <name type="scientific">Metabacillus lacus</name>
    <dbReference type="NCBI Taxonomy" id="1983721"/>
    <lineage>
        <taxon>Bacteria</taxon>
        <taxon>Bacillati</taxon>
        <taxon>Bacillota</taxon>
        <taxon>Bacilli</taxon>
        <taxon>Bacillales</taxon>
        <taxon>Bacillaceae</taxon>
        <taxon>Metabacillus</taxon>
    </lineage>
</organism>
<sequence length="89" mass="10092">MKINQYGTQGINPYKRNYEKQSLPEQGPVTKKSDKIEISSAAKGLQQSNEIVRSRQEKISSIKHAIETGNYEISSKEIAKSVLDFYSKQ</sequence>
<dbReference type="SUPFAM" id="SSF101498">
    <property type="entry name" value="Anti-sigma factor FlgM"/>
    <property type="match status" value="1"/>
</dbReference>
<dbReference type="Proteomes" id="UP000448867">
    <property type="component" value="Unassembled WGS sequence"/>
</dbReference>